<dbReference type="Pfam" id="PF15165">
    <property type="entry name" value="REC114-like"/>
    <property type="match status" value="1"/>
</dbReference>
<evidence type="ECO:0000313" key="1">
    <source>
        <dbReference type="EMBL" id="MXU96598.1"/>
    </source>
</evidence>
<evidence type="ECO:0008006" key="2">
    <source>
        <dbReference type="Google" id="ProtNLM"/>
    </source>
</evidence>
<dbReference type="InterPro" id="IPR029168">
    <property type="entry name" value="REC114L"/>
</dbReference>
<dbReference type="AlphaFoldDB" id="A0A6B0V5N8"/>
<name>A0A6B0V5N8_IXORI</name>
<proteinExistence type="predicted"/>
<accession>A0A6B0V5N8</accession>
<sequence length="221" mass="25674">MSLQTTHKFPLRHYSKYVEPMEDEVARDAKDATMDRSNWNVRISTDESTLFVHVTDKDMMLVHQGVTTYECIFLPNSKDWVKGYVKGDSILLFLRFHEGNERKFRVQFDRFADKTGVEQCQACVDILSKYFPFLDGPDNPQESQPTLNVAGFFNQQFESPDTLHQLIKSCLQDPTFPHFVQQFESPDTLHQLIKSCLQDPTFPHFVQQVEAVLNQTSDEPF</sequence>
<organism evidence="1">
    <name type="scientific">Ixodes ricinus</name>
    <name type="common">Common tick</name>
    <name type="synonym">Acarus ricinus</name>
    <dbReference type="NCBI Taxonomy" id="34613"/>
    <lineage>
        <taxon>Eukaryota</taxon>
        <taxon>Metazoa</taxon>
        <taxon>Ecdysozoa</taxon>
        <taxon>Arthropoda</taxon>
        <taxon>Chelicerata</taxon>
        <taxon>Arachnida</taxon>
        <taxon>Acari</taxon>
        <taxon>Parasitiformes</taxon>
        <taxon>Ixodida</taxon>
        <taxon>Ixodoidea</taxon>
        <taxon>Ixodidae</taxon>
        <taxon>Ixodinae</taxon>
        <taxon>Ixodes</taxon>
    </lineage>
</organism>
<dbReference type="PANTHER" id="PTHR34921">
    <property type="entry name" value="MEIOTIC RECOMBINATION PROTEIN REC114"/>
    <property type="match status" value="1"/>
</dbReference>
<reference evidence="1" key="1">
    <citation type="submission" date="2019-12" db="EMBL/GenBank/DDBJ databases">
        <title>An insight into the sialome of adult female Ixodes ricinus ticks feeding for 6 days.</title>
        <authorList>
            <person name="Perner J."/>
            <person name="Ribeiro J.M.C."/>
        </authorList>
    </citation>
    <scope>NUCLEOTIDE SEQUENCE</scope>
    <source>
        <strain evidence="1">Semi-engorged</strain>
        <tissue evidence="1">Salivary glands</tissue>
    </source>
</reference>
<dbReference type="EMBL" id="GIFC01014515">
    <property type="protein sequence ID" value="MXU96598.1"/>
    <property type="molecule type" value="Transcribed_RNA"/>
</dbReference>
<protein>
    <recommendedName>
        <fullName evidence="2">Meiotic recombination protein REC114</fullName>
    </recommendedName>
</protein>
<dbReference type="PANTHER" id="PTHR34921:SF1">
    <property type="entry name" value="MEIOTIC RECOMBINATION PROTEIN REC114"/>
    <property type="match status" value="1"/>
</dbReference>